<dbReference type="InterPro" id="IPR014729">
    <property type="entry name" value="Rossmann-like_a/b/a_fold"/>
</dbReference>
<sequence>MPVIEIEGVPPSATLRKELAEAGKPVLLSFSRGKDSLAAWLALRDADVEVIPYHLYLVPGLRFVEESLAYMGEFFGCGPILNLPHPSLYRWLTALVYQPPERCALIEAATLPQFTYTELNDLVREHYDMPEAWVCDGVRAADSPNRRMALKSHGPINNTARTQKVVWDWRKADVMGAIERAGVQLPPDYLWFGRSFDGLDHRFLAQLKTYAPDDYQRVLDWFPLADMELFRADL</sequence>
<organism evidence="1 2">
    <name type="scientific">Actinomadura violacea</name>
    <dbReference type="NCBI Taxonomy" id="2819934"/>
    <lineage>
        <taxon>Bacteria</taxon>
        <taxon>Bacillati</taxon>
        <taxon>Actinomycetota</taxon>
        <taxon>Actinomycetes</taxon>
        <taxon>Streptosporangiales</taxon>
        <taxon>Thermomonosporaceae</taxon>
        <taxon>Actinomadura</taxon>
    </lineage>
</organism>
<dbReference type="RefSeq" id="WP_208244525.1">
    <property type="nucleotide sequence ID" value="NZ_JAGEPF010000016.1"/>
</dbReference>
<evidence type="ECO:0000313" key="1">
    <source>
        <dbReference type="EMBL" id="MBO2461164.1"/>
    </source>
</evidence>
<gene>
    <name evidence="1" type="ORF">J4709_26625</name>
</gene>
<reference evidence="1 2" key="1">
    <citation type="submission" date="2021-03" db="EMBL/GenBank/DDBJ databases">
        <title>Actinomadura violae sp. nov., isolated from lichen in Thailand.</title>
        <authorList>
            <person name="Kanchanasin P."/>
            <person name="Saeng-In P."/>
            <person name="Phongsopitanun W."/>
            <person name="Yuki M."/>
            <person name="Kudo T."/>
            <person name="Ohkuma M."/>
            <person name="Tanasupawat S."/>
        </authorList>
    </citation>
    <scope>NUCLEOTIDE SEQUENCE [LARGE SCALE GENOMIC DNA]</scope>
    <source>
        <strain evidence="1 2">LCR2-06</strain>
    </source>
</reference>
<evidence type="ECO:0000313" key="2">
    <source>
        <dbReference type="Proteomes" id="UP000680206"/>
    </source>
</evidence>
<comment type="caution">
    <text evidence="1">The sequence shown here is derived from an EMBL/GenBank/DDBJ whole genome shotgun (WGS) entry which is preliminary data.</text>
</comment>
<name>A0ABS3RWM0_9ACTN</name>
<accession>A0ABS3RWM0</accession>
<dbReference type="EMBL" id="JAGEPF010000016">
    <property type="protein sequence ID" value="MBO2461164.1"/>
    <property type="molecule type" value="Genomic_DNA"/>
</dbReference>
<protein>
    <recommendedName>
        <fullName evidence="3">Phosphoadenosine phosphosulfate reductase</fullName>
    </recommendedName>
</protein>
<proteinExistence type="predicted"/>
<dbReference type="SUPFAM" id="SSF52402">
    <property type="entry name" value="Adenine nucleotide alpha hydrolases-like"/>
    <property type="match status" value="1"/>
</dbReference>
<dbReference type="Proteomes" id="UP000680206">
    <property type="component" value="Unassembled WGS sequence"/>
</dbReference>
<evidence type="ECO:0008006" key="3">
    <source>
        <dbReference type="Google" id="ProtNLM"/>
    </source>
</evidence>
<dbReference type="Gene3D" id="3.40.50.620">
    <property type="entry name" value="HUPs"/>
    <property type="match status" value="1"/>
</dbReference>
<keyword evidence="2" id="KW-1185">Reference proteome</keyword>